<feature type="region of interest" description="Disordered" evidence="1">
    <location>
        <begin position="96"/>
        <end position="123"/>
    </location>
</feature>
<dbReference type="RefSeq" id="WP_015934087.1">
    <property type="nucleotide sequence ID" value="NC_011892.1"/>
</dbReference>
<keyword evidence="3" id="KW-1185">Reference proteome</keyword>
<evidence type="ECO:0000313" key="3">
    <source>
        <dbReference type="Proteomes" id="UP000008207"/>
    </source>
</evidence>
<gene>
    <name evidence="2" type="ordered locus">Mnod_8429</name>
</gene>
<accession>B8IVV4</accession>
<organism evidence="2 3">
    <name type="scientific">Methylobacterium nodulans (strain LMG 21967 / CNCM I-2342 / ORS 2060)</name>
    <dbReference type="NCBI Taxonomy" id="460265"/>
    <lineage>
        <taxon>Bacteria</taxon>
        <taxon>Pseudomonadati</taxon>
        <taxon>Pseudomonadota</taxon>
        <taxon>Alphaproteobacteria</taxon>
        <taxon>Hyphomicrobiales</taxon>
        <taxon>Methylobacteriaceae</taxon>
        <taxon>Methylobacterium</taxon>
    </lineage>
</organism>
<feature type="compositionally biased region" description="Basic residues" evidence="1">
    <location>
        <begin position="113"/>
        <end position="123"/>
    </location>
</feature>
<evidence type="ECO:0000256" key="1">
    <source>
        <dbReference type="SAM" id="MobiDB-lite"/>
    </source>
</evidence>
<keyword evidence="2" id="KW-0614">Plasmid</keyword>
<dbReference type="HOGENOM" id="CLU_2012604_0_0_5"/>
<dbReference type="Proteomes" id="UP000008207">
    <property type="component" value="Plasmid pMNOD01"/>
</dbReference>
<name>B8IVV4_METNO</name>
<dbReference type="AlphaFoldDB" id="B8IVV4"/>
<evidence type="ECO:0000313" key="2">
    <source>
        <dbReference type="EMBL" id="ACL62544.1"/>
    </source>
</evidence>
<protein>
    <submittedName>
        <fullName evidence="2">Transposase, IS4 family protein</fullName>
    </submittedName>
</protein>
<reference evidence="3" key="1">
    <citation type="submission" date="2009-01" db="EMBL/GenBank/DDBJ databases">
        <title>Complete sequence of plasmid 1 of Methylobacterium nodulans ORS 2060.</title>
        <authorList>
            <consortium name="US DOE Joint Genome Institute"/>
            <person name="Lucas S."/>
            <person name="Copeland A."/>
            <person name="Lapidus A."/>
            <person name="Glavina del Rio T."/>
            <person name="Dalin E."/>
            <person name="Tice H."/>
            <person name="Bruce D."/>
            <person name="Goodwin L."/>
            <person name="Pitluck S."/>
            <person name="Sims D."/>
            <person name="Brettin T."/>
            <person name="Detter J.C."/>
            <person name="Han C."/>
            <person name="Larimer F."/>
            <person name="Land M."/>
            <person name="Hauser L."/>
            <person name="Kyrpides N."/>
            <person name="Ivanova N."/>
            <person name="Marx C.J."/>
            <person name="Richardson P."/>
        </authorList>
    </citation>
    <scope>NUCLEOTIDE SEQUENCE [LARGE SCALE GENOMIC DNA]</scope>
    <source>
        <strain evidence="3">LMG 21967 / CNCM I-2342 / ORS 2060</strain>
        <plasmid evidence="3">Plasmid pMNOD01</plasmid>
    </source>
</reference>
<dbReference type="KEGG" id="mno:Mnod_8429"/>
<sequence>MATLRTWPGLTTVLATETLRGGNGTDSVPAQVRHSLGSSTAPSEVLAQAIRRHGALATGEPWVLEVSFGEERSRVRERCAARHLALLRRVALDRRRADASLTASRPAQDRGLGRRRHGPAAQG</sequence>
<proteinExistence type="predicted"/>
<dbReference type="EMBL" id="CP001350">
    <property type="protein sequence ID" value="ACL62544.1"/>
    <property type="molecule type" value="Genomic_DNA"/>
</dbReference>
<geneLocation type="plasmid" evidence="2 3">
    <name>pMNOD01</name>
</geneLocation>